<evidence type="ECO:0000313" key="4">
    <source>
        <dbReference type="EMBL" id="GFH33619.1"/>
    </source>
</evidence>
<dbReference type="SUPFAM" id="SSF82199">
    <property type="entry name" value="SET domain"/>
    <property type="match status" value="1"/>
</dbReference>
<name>A0A6A0AL58_HAELA</name>
<dbReference type="InterPro" id="IPR045318">
    <property type="entry name" value="EZH1/2-like"/>
</dbReference>
<keyword evidence="2" id="KW-0804">Transcription</keyword>
<protein>
    <submittedName>
        <fullName evidence="4">Enhancer of zeste</fullName>
    </submittedName>
</protein>
<dbReference type="PANTHER" id="PTHR45747">
    <property type="entry name" value="HISTONE-LYSINE N-METHYLTRANSFERASE E(Z)"/>
    <property type="match status" value="1"/>
</dbReference>
<gene>
    <name evidence="4" type="ORF">HaLaN_33017</name>
</gene>
<dbReference type="GO" id="GO:0031507">
    <property type="term" value="P:heterochromatin formation"/>
    <property type="evidence" value="ECO:0007669"/>
    <property type="project" value="TreeGrafter"/>
</dbReference>
<dbReference type="EMBL" id="BLLF01009113">
    <property type="protein sequence ID" value="GFH33619.1"/>
    <property type="molecule type" value="Genomic_DNA"/>
</dbReference>
<dbReference type="InterPro" id="IPR046341">
    <property type="entry name" value="SET_dom_sf"/>
</dbReference>
<feature type="domain" description="SET" evidence="3">
    <location>
        <begin position="1"/>
        <end position="81"/>
    </location>
</feature>
<dbReference type="GO" id="GO:0003682">
    <property type="term" value="F:chromatin binding"/>
    <property type="evidence" value="ECO:0007669"/>
    <property type="project" value="TreeGrafter"/>
</dbReference>
<dbReference type="Gene3D" id="2.170.270.10">
    <property type="entry name" value="SET domain"/>
    <property type="match status" value="1"/>
</dbReference>
<evidence type="ECO:0000313" key="5">
    <source>
        <dbReference type="Proteomes" id="UP000485058"/>
    </source>
</evidence>
<dbReference type="InterPro" id="IPR001214">
    <property type="entry name" value="SET_dom"/>
</dbReference>
<dbReference type="GO" id="GO:0046976">
    <property type="term" value="F:histone H3K27 methyltransferase activity"/>
    <property type="evidence" value="ECO:0007669"/>
    <property type="project" value="TreeGrafter"/>
</dbReference>
<evidence type="ECO:0000256" key="2">
    <source>
        <dbReference type="ARBA" id="ARBA00023163"/>
    </source>
</evidence>
<dbReference type="Proteomes" id="UP000485058">
    <property type="component" value="Unassembled WGS sequence"/>
</dbReference>
<reference evidence="4 5" key="1">
    <citation type="submission" date="2020-02" db="EMBL/GenBank/DDBJ databases">
        <title>Draft genome sequence of Haematococcus lacustris strain NIES-144.</title>
        <authorList>
            <person name="Morimoto D."/>
            <person name="Nakagawa S."/>
            <person name="Yoshida T."/>
            <person name="Sawayama S."/>
        </authorList>
    </citation>
    <scope>NUCLEOTIDE SEQUENCE [LARGE SCALE GENOMIC DNA]</scope>
    <source>
        <strain evidence="4 5">NIES-144</strain>
    </source>
</reference>
<dbReference type="PANTHER" id="PTHR45747:SF4">
    <property type="entry name" value="HISTONE-LYSINE N-METHYLTRANSFERASE E(Z)"/>
    <property type="match status" value="1"/>
</dbReference>
<dbReference type="AlphaFoldDB" id="A0A6A0AL58"/>
<sequence length="99" mass="11117">WGAFLADGAGKDEFLGEYTGDLITQAEADRRGRVYDQMNNSYLFDLNEQWVLDARYRGNKMRCANHSAQPNCKVGASTPCVIILSSLAKDVQTEMQHML</sequence>
<keyword evidence="5" id="KW-1185">Reference proteome</keyword>
<comment type="caution">
    <text evidence="4">The sequence shown here is derived from an EMBL/GenBank/DDBJ whole genome shotgun (WGS) entry which is preliminary data.</text>
</comment>
<feature type="non-terminal residue" evidence="4">
    <location>
        <position position="99"/>
    </location>
</feature>
<evidence type="ECO:0000259" key="3">
    <source>
        <dbReference type="Pfam" id="PF00856"/>
    </source>
</evidence>
<dbReference type="Pfam" id="PF00856">
    <property type="entry name" value="SET"/>
    <property type="match status" value="1"/>
</dbReference>
<evidence type="ECO:0000256" key="1">
    <source>
        <dbReference type="ARBA" id="ARBA00023015"/>
    </source>
</evidence>
<dbReference type="GO" id="GO:0005634">
    <property type="term" value="C:nucleus"/>
    <property type="evidence" value="ECO:0007669"/>
    <property type="project" value="TreeGrafter"/>
</dbReference>
<feature type="non-terminal residue" evidence="4">
    <location>
        <position position="1"/>
    </location>
</feature>
<accession>A0A6A0AL58</accession>
<organism evidence="4 5">
    <name type="scientific">Haematococcus lacustris</name>
    <name type="common">Green alga</name>
    <name type="synonym">Haematococcus pluvialis</name>
    <dbReference type="NCBI Taxonomy" id="44745"/>
    <lineage>
        <taxon>Eukaryota</taxon>
        <taxon>Viridiplantae</taxon>
        <taxon>Chlorophyta</taxon>
        <taxon>core chlorophytes</taxon>
        <taxon>Chlorophyceae</taxon>
        <taxon>CS clade</taxon>
        <taxon>Chlamydomonadales</taxon>
        <taxon>Haematococcaceae</taxon>
        <taxon>Haematococcus</taxon>
    </lineage>
</organism>
<keyword evidence="1" id="KW-0805">Transcription regulation</keyword>
<proteinExistence type="predicted"/>